<dbReference type="GO" id="GO:0016301">
    <property type="term" value="F:kinase activity"/>
    <property type="evidence" value="ECO:0007669"/>
    <property type="project" value="UniProtKB-KW"/>
</dbReference>
<dbReference type="SMART" id="SM00419">
    <property type="entry name" value="HTH_CRP"/>
    <property type="match status" value="1"/>
</dbReference>
<dbReference type="Gene3D" id="1.10.10.10">
    <property type="entry name" value="Winged helix-like DNA-binding domain superfamily/Winged helix DNA-binding domain"/>
    <property type="match status" value="1"/>
</dbReference>
<keyword evidence="7" id="KW-0808">Transferase</keyword>
<feature type="domain" description="HTH crp-type" evidence="6">
    <location>
        <begin position="151"/>
        <end position="216"/>
    </location>
</feature>
<dbReference type="PRINTS" id="PR00034">
    <property type="entry name" value="HTHCRP"/>
</dbReference>
<name>A0A1I7K092_9BURK</name>
<dbReference type="OrthoDB" id="892842at2"/>
<reference evidence="7 8" key="1">
    <citation type="submission" date="2016-10" db="EMBL/GenBank/DDBJ databases">
        <authorList>
            <person name="de Groot N.N."/>
        </authorList>
    </citation>
    <scope>NUCLEOTIDE SEQUENCE [LARGE SCALE GENOMIC DNA]</scope>
    <source>
        <strain evidence="7 8">R-24608</strain>
    </source>
</reference>
<dbReference type="InterPro" id="IPR001387">
    <property type="entry name" value="Cro/C1-type_HTH"/>
</dbReference>
<dbReference type="AlphaFoldDB" id="A0A1I7K092"/>
<dbReference type="SUPFAM" id="SSF46785">
    <property type="entry name" value="Winged helix' DNA-binding domain"/>
    <property type="match status" value="1"/>
</dbReference>
<dbReference type="InterPro" id="IPR000595">
    <property type="entry name" value="cNMP-bd_dom"/>
</dbReference>
<dbReference type="InterPro" id="IPR036388">
    <property type="entry name" value="WH-like_DNA-bd_sf"/>
</dbReference>
<dbReference type="PROSITE" id="PS50042">
    <property type="entry name" value="CNMP_BINDING_3"/>
    <property type="match status" value="1"/>
</dbReference>
<evidence type="ECO:0000256" key="3">
    <source>
        <dbReference type="ARBA" id="ARBA00023163"/>
    </source>
</evidence>
<dbReference type="GO" id="GO:0006355">
    <property type="term" value="P:regulation of DNA-templated transcription"/>
    <property type="evidence" value="ECO:0007669"/>
    <property type="project" value="InterPro"/>
</dbReference>
<keyword evidence="2" id="KW-0238">DNA-binding</keyword>
<evidence type="ECO:0000259" key="4">
    <source>
        <dbReference type="PROSITE" id="PS50042"/>
    </source>
</evidence>
<keyword evidence="8" id="KW-1185">Reference proteome</keyword>
<keyword evidence="3" id="KW-0804">Transcription</keyword>
<evidence type="ECO:0000259" key="6">
    <source>
        <dbReference type="PROSITE" id="PS51063"/>
    </source>
</evidence>
<dbReference type="InterPro" id="IPR018490">
    <property type="entry name" value="cNMP-bd_dom_sf"/>
</dbReference>
<dbReference type="RefSeq" id="WP_054257304.1">
    <property type="nucleotide sequence ID" value="NZ_CYIG01000035.1"/>
</dbReference>
<dbReference type="STRING" id="343013.SAMN04489707_10355"/>
<dbReference type="GO" id="GO:0003677">
    <property type="term" value="F:DNA binding"/>
    <property type="evidence" value="ECO:0007669"/>
    <property type="project" value="UniProtKB-KW"/>
</dbReference>
<sequence>MFCNSDPAERFISSQPWFGGLGAQLQQQVHASIRQTEGAKGEVMLPLGSPAQGWHAVLSGLVMLRSSPQRTRASAFIGMPDGEWFGEGTALKGGPLLYEVVALRPTRLLCLPLPMFNHLYNTSLAFTQYLAQHMNLRLGQAMTMIEAGRTRSAEHRVALQLSRLFWRRQRRLNLTQEELGQLAGLSRQTINRVLQALVAEGIVTLDFGRVAILDDAALEAYLARTAAT</sequence>
<dbReference type="EMBL" id="FPBX01000035">
    <property type="protein sequence ID" value="SFU90847.1"/>
    <property type="molecule type" value="Genomic_DNA"/>
</dbReference>
<proteinExistence type="predicted"/>
<dbReference type="Proteomes" id="UP000183656">
    <property type="component" value="Unassembled WGS sequence"/>
</dbReference>
<accession>A0A1I7K092</accession>
<dbReference type="Pfam" id="PF00027">
    <property type="entry name" value="cNMP_binding"/>
    <property type="match status" value="1"/>
</dbReference>
<dbReference type="Pfam" id="PF13545">
    <property type="entry name" value="HTH_Crp_2"/>
    <property type="match status" value="1"/>
</dbReference>
<protein>
    <submittedName>
        <fullName evidence="7">cAMP-binding domain of CRP or a regulatory subunit of cAMP-dependent protein kinases</fullName>
    </submittedName>
</protein>
<organism evidence="7 8">
    <name type="scientific">Paenacidovorax caeni</name>
    <dbReference type="NCBI Taxonomy" id="343013"/>
    <lineage>
        <taxon>Bacteria</taxon>
        <taxon>Pseudomonadati</taxon>
        <taxon>Pseudomonadota</taxon>
        <taxon>Betaproteobacteria</taxon>
        <taxon>Burkholderiales</taxon>
        <taxon>Comamonadaceae</taxon>
        <taxon>Paenacidovorax</taxon>
    </lineage>
</organism>
<evidence type="ECO:0000313" key="7">
    <source>
        <dbReference type="EMBL" id="SFU90847.1"/>
    </source>
</evidence>
<keyword evidence="7" id="KW-0418">Kinase</keyword>
<evidence type="ECO:0000256" key="2">
    <source>
        <dbReference type="ARBA" id="ARBA00023125"/>
    </source>
</evidence>
<feature type="domain" description="Cyclic nucleotide-binding" evidence="4">
    <location>
        <begin position="17"/>
        <end position="119"/>
    </location>
</feature>
<keyword evidence="1" id="KW-0805">Transcription regulation</keyword>
<dbReference type="Gene3D" id="2.60.120.10">
    <property type="entry name" value="Jelly Rolls"/>
    <property type="match status" value="1"/>
</dbReference>
<feature type="domain" description="HTH cro/C1-type" evidence="5">
    <location>
        <begin position="168"/>
        <end position="192"/>
    </location>
</feature>
<dbReference type="SUPFAM" id="SSF51206">
    <property type="entry name" value="cAMP-binding domain-like"/>
    <property type="match status" value="1"/>
</dbReference>
<dbReference type="InterPro" id="IPR014710">
    <property type="entry name" value="RmlC-like_jellyroll"/>
</dbReference>
<dbReference type="InterPro" id="IPR036390">
    <property type="entry name" value="WH_DNA-bd_sf"/>
</dbReference>
<gene>
    <name evidence="7" type="ORF">SAMN04489707_10355</name>
</gene>
<dbReference type="PROSITE" id="PS50943">
    <property type="entry name" value="HTH_CROC1"/>
    <property type="match status" value="1"/>
</dbReference>
<evidence type="ECO:0000259" key="5">
    <source>
        <dbReference type="PROSITE" id="PS50943"/>
    </source>
</evidence>
<dbReference type="CDD" id="cd00038">
    <property type="entry name" value="CAP_ED"/>
    <property type="match status" value="1"/>
</dbReference>
<dbReference type="PROSITE" id="PS51063">
    <property type="entry name" value="HTH_CRP_2"/>
    <property type="match status" value="1"/>
</dbReference>
<dbReference type="InterPro" id="IPR012318">
    <property type="entry name" value="HTH_CRP"/>
</dbReference>
<evidence type="ECO:0000313" key="8">
    <source>
        <dbReference type="Proteomes" id="UP000183656"/>
    </source>
</evidence>
<evidence type="ECO:0000256" key="1">
    <source>
        <dbReference type="ARBA" id="ARBA00023015"/>
    </source>
</evidence>